<feature type="compositionally biased region" description="Basic and acidic residues" evidence="5">
    <location>
        <begin position="572"/>
        <end position="582"/>
    </location>
</feature>
<keyword evidence="9" id="KW-1185">Reference proteome</keyword>
<dbReference type="Pfam" id="PF24662">
    <property type="entry name" value="DUF7650"/>
    <property type="match status" value="1"/>
</dbReference>
<dbReference type="EMBL" id="JAVXUO010000446">
    <property type="protein sequence ID" value="KAK2991998.1"/>
    <property type="molecule type" value="Genomic_DNA"/>
</dbReference>
<dbReference type="GO" id="GO:0003714">
    <property type="term" value="F:transcription corepressor activity"/>
    <property type="evidence" value="ECO:0007669"/>
    <property type="project" value="TreeGrafter"/>
</dbReference>
<name>A0AA88RLC9_9ASTE</name>
<evidence type="ECO:0000256" key="1">
    <source>
        <dbReference type="ARBA" id="ARBA00004123"/>
    </source>
</evidence>
<evidence type="ECO:0000256" key="2">
    <source>
        <dbReference type="ARBA" id="ARBA00023015"/>
    </source>
</evidence>
<comment type="subcellular location">
    <subcellularLocation>
        <location evidence="1">Nucleus</location>
    </subcellularLocation>
</comment>
<dbReference type="AlphaFoldDB" id="A0AA88RLC9"/>
<evidence type="ECO:0008006" key="10">
    <source>
        <dbReference type="Google" id="ProtNLM"/>
    </source>
</evidence>
<evidence type="ECO:0000256" key="4">
    <source>
        <dbReference type="ARBA" id="ARBA00023242"/>
    </source>
</evidence>
<evidence type="ECO:0000313" key="9">
    <source>
        <dbReference type="Proteomes" id="UP001187471"/>
    </source>
</evidence>
<evidence type="ECO:0000256" key="3">
    <source>
        <dbReference type="ARBA" id="ARBA00023163"/>
    </source>
</evidence>
<dbReference type="InterPro" id="IPR056067">
    <property type="entry name" value="DUF7650"/>
</dbReference>
<keyword evidence="3" id="KW-0804">Transcription</keyword>
<feature type="region of interest" description="Disordered" evidence="5">
    <location>
        <begin position="547"/>
        <end position="586"/>
    </location>
</feature>
<dbReference type="Pfam" id="PF25826">
    <property type="entry name" value="DUF7952"/>
    <property type="match status" value="1"/>
</dbReference>
<evidence type="ECO:0000259" key="6">
    <source>
        <dbReference type="Pfam" id="PF24662"/>
    </source>
</evidence>
<proteinExistence type="predicted"/>
<feature type="domain" description="DUF7650" evidence="6">
    <location>
        <begin position="372"/>
        <end position="460"/>
    </location>
</feature>
<feature type="compositionally biased region" description="Basic and acidic residues" evidence="5">
    <location>
        <begin position="846"/>
        <end position="876"/>
    </location>
</feature>
<keyword evidence="4" id="KW-0539">Nucleus</keyword>
<dbReference type="GO" id="GO:0005634">
    <property type="term" value="C:nucleus"/>
    <property type="evidence" value="ECO:0007669"/>
    <property type="project" value="UniProtKB-SubCell"/>
</dbReference>
<comment type="caution">
    <text evidence="8">The sequence shown here is derived from an EMBL/GenBank/DDBJ whole genome shotgun (WGS) entry which is preliminary data.</text>
</comment>
<dbReference type="InterPro" id="IPR009057">
    <property type="entry name" value="Homeodomain-like_sf"/>
</dbReference>
<accession>A0AA88RLC9</accession>
<dbReference type="Gene3D" id="1.10.10.60">
    <property type="entry name" value="Homeodomain-like"/>
    <property type="match status" value="1"/>
</dbReference>
<reference evidence="8" key="1">
    <citation type="submission" date="2022-12" db="EMBL/GenBank/DDBJ databases">
        <title>Draft genome assemblies for two species of Escallonia (Escalloniales).</title>
        <authorList>
            <person name="Chanderbali A."/>
            <person name="Dervinis C."/>
            <person name="Anghel I."/>
            <person name="Soltis D."/>
            <person name="Soltis P."/>
            <person name="Zapata F."/>
        </authorList>
    </citation>
    <scope>NUCLEOTIDE SEQUENCE</scope>
    <source>
        <strain evidence="8">UCBG92.1500</strain>
        <tissue evidence="8">Leaf</tissue>
    </source>
</reference>
<dbReference type="SUPFAM" id="SSF46689">
    <property type="entry name" value="Homeodomain-like"/>
    <property type="match status" value="1"/>
</dbReference>
<evidence type="ECO:0000256" key="5">
    <source>
        <dbReference type="SAM" id="MobiDB-lite"/>
    </source>
</evidence>
<sequence length="898" mass="101032">MGDHIGIFTEDDGFLLSLALVRMGSADVNQCGDLIGDISEHLLSLDSSDSDDRFGDSEAVPRVGGEYQVEIPPLIIRPAYLSATEKAINAENGDGVPFGLFMGLAIPSMWINEEAGNVKTEKLDYVGDAHDAYAVNGTPEFQGVRETQNCFKDEDLKVKLEPLDAVVDNGLGIRESSSLGLKAKKNQDRGPGHCLVPGSCGDSWSHIEKATFLLALYIFEKNFVQVKRVVVSKKMGDILEFYYGRFYKSEEYHRWSECRRIRSRRCGYGQRIFSGWRQQELLSRLTLQVSDDHRTSLLEASKTYGEGKMSLEDYVSSLKTLVGVKTLVEAVGIGKGKLDLTGIAIEPLKSNQVMHARSEIPMGKACNSLTPREIIKFLTGDYRLSKARSNDLFWEAVWPRLLARGWHSEQPKNYNYAAGNKNYLVFLTAGVKKFSRRRLAKGTDYFDSVTDVLSKVALEPGLLELDTEEDEGNRSKEEDGWTIETKLEQDDLPARRRHSYLQPRTPSRNMDVMKFTVVDTSLAYGKTSKVRELRTLPLEISTLLTSRSRTEDNDEDASEVSTEESDFAYSKTQDREDRKNSKASETIPVRLGLSERENLDNGALDKRVPVNCPDFTNVLVKSEKHHHNLSKKTFREGKHHELSASVRIPINVKNFKNHNSVSEAEHRRKDVKCHLSKTLEKDNLDGSSPVAKRRRRLTSCSRKETRLDTERRGCYSDARDATENVFYHVGLSQDKLFYTGSSEGSPTGNGHGAEYPNEKFQGRTLIDLNLPQIPPDFETGVFMTQEKTGQDDSDALKTSEGVEELQPNMNTRRHSTRNRPPTTKVLEALANGFLTINTRGKSKRAAPREKSASRTYQRADHASVMDEGGNDRRYGGDGHMLEEFQLMYDGYGNKFPGY</sequence>
<evidence type="ECO:0000313" key="8">
    <source>
        <dbReference type="EMBL" id="KAK2991998.1"/>
    </source>
</evidence>
<protein>
    <recommendedName>
        <fullName evidence="10">SANT domain-containing protein</fullName>
    </recommendedName>
</protein>
<keyword evidence="2" id="KW-0805">Transcription regulation</keyword>
<dbReference type="PANTHER" id="PTHR13859">
    <property type="entry name" value="ATROPHIN-RELATED"/>
    <property type="match status" value="1"/>
</dbReference>
<evidence type="ECO:0000259" key="7">
    <source>
        <dbReference type="Pfam" id="PF25826"/>
    </source>
</evidence>
<gene>
    <name evidence="8" type="ORF">RJ640_014859</name>
</gene>
<dbReference type="InterPro" id="IPR057712">
    <property type="entry name" value="DUF7952"/>
</dbReference>
<dbReference type="Proteomes" id="UP001187471">
    <property type="component" value="Unassembled WGS sequence"/>
</dbReference>
<feature type="region of interest" description="Disordered" evidence="5">
    <location>
        <begin position="840"/>
        <end position="876"/>
    </location>
</feature>
<feature type="domain" description="DUF7952" evidence="7">
    <location>
        <begin position="204"/>
        <end position="334"/>
    </location>
</feature>
<dbReference type="PANTHER" id="PTHR13859:SF11">
    <property type="entry name" value="GRUNGE, ISOFORM J"/>
    <property type="match status" value="1"/>
</dbReference>
<organism evidence="8 9">
    <name type="scientific">Escallonia rubra</name>
    <dbReference type="NCBI Taxonomy" id="112253"/>
    <lineage>
        <taxon>Eukaryota</taxon>
        <taxon>Viridiplantae</taxon>
        <taxon>Streptophyta</taxon>
        <taxon>Embryophyta</taxon>
        <taxon>Tracheophyta</taxon>
        <taxon>Spermatophyta</taxon>
        <taxon>Magnoliopsida</taxon>
        <taxon>eudicotyledons</taxon>
        <taxon>Gunneridae</taxon>
        <taxon>Pentapetalae</taxon>
        <taxon>asterids</taxon>
        <taxon>campanulids</taxon>
        <taxon>Escalloniales</taxon>
        <taxon>Escalloniaceae</taxon>
        <taxon>Escallonia</taxon>
    </lineage>
</organism>
<feature type="compositionally biased region" description="Acidic residues" evidence="5">
    <location>
        <begin position="552"/>
        <end position="566"/>
    </location>
</feature>